<dbReference type="HOGENOM" id="CLU_775421_0_0_5"/>
<evidence type="ECO:0000313" key="2">
    <source>
        <dbReference type="Proteomes" id="UP000028926"/>
    </source>
</evidence>
<name>A0A077AWZ9_9PROT</name>
<reference evidence="1 2" key="1">
    <citation type="submission" date="2014-07" db="EMBL/GenBank/DDBJ databases">
        <title>Comparative genomic insights into amoeba endosymbionts belonging to the families of Holosporaceae and Candidatus Midichloriaceae within Rickettsiales.</title>
        <authorList>
            <person name="Wang Z."/>
            <person name="Wu M."/>
        </authorList>
    </citation>
    <scope>NUCLEOTIDE SEQUENCE [LARGE SCALE GENOMIC DNA]</scope>
    <source>
        <strain evidence="1">PRA3</strain>
    </source>
</reference>
<protein>
    <submittedName>
        <fullName evidence="1">Uncharacterized protein</fullName>
    </submittedName>
</protein>
<dbReference type="EMBL" id="CP008941">
    <property type="protein sequence ID" value="AIK97091.1"/>
    <property type="molecule type" value="Genomic_DNA"/>
</dbReference>
<dbReference type="AlphaFoldDB" id="A0A077AWZ9"/>
<sequence>MKIYLLLLMSFLNLQTVKGMSPLLENTDETSLPQPLSKLSIIEIQPSNQLSPLWDEGKGVQLLQEIFNKKVINKAYNRDIVTQFVKNCPTPKKLATIMEVDPATISKLKSPKDHGSLHPTAKSLWTWLEATTVESIIDQLELTDKDIKKMAKALDPESLCISNSVTNKDKTNSLSISNTVDEFDINSSPYLSTPEQLIKDVQLDLKKLKIPNKEINEIINTCNLAIFYFVNVKELAQIYKPKEKDTTSNYHQRLHSPIIKRQLTEILKKKAPKVKSVTLFKLPQLEEIYNSGNNVETFLETSMKMPFELIIRAYALAKNYEVEVNFFTTAFQTGCIAKKSNKISKWITLMERKNNQG</sequence>
<evidence type="ECO:0000313" key="1">
    <source>
        <dbReference type="EMBL" id="AIK97091.1"/>
    </source>
</evidence>
<organism evidence="1 2">
    <name type="scientific">Candidatus Odyssella acanthamoebae</name>
    <dbReference type="NCBI Taxonomy" id="91604"/>
    <lineage>
        <taxon>Bacteria</taxon>
        <taxon>Pseudomonadati</taxon>
        <taxon>Pseudomonadota</taxon>
        <taxon>Alphaproteobacteria</taxon>
        <taxon>Holosporales</taxon>
        <taxon>Candidatus Paracaedibacteraceae</taxon>
        <taxon>Candidatus Odyssella</taxon>
    </lineage>
</organism>
<dbReference type="KEGG" id="paca:ID47_10685"/>
<keyword evidence="2" id="KW-1185">Reference proteome</keyword>
<gene>
    <name evidence="1" type="ORF">ID47_10685</name>
</gene>
<proteinExistence type="predicted"/>
<dbReference type="Proteomes" id="UP000028926">
    <property type="component" value="Chromosome"/>
</dbReference>
<dbReference type="RefSeq" id="WP_038466168.1">
    <property type="nucleotide sequence ID" value="NZ_CP008941.1"/>
</dbReference>
<accession>A0A077AWZ9</accession>